<gene>
    <name evidence="5" type="primary">LOC108073767</name>
</gene>
<dbReference type="PROSITE" id="PS51406">
    <property type="entry name" value="FIBRINOGEN_C_2"/>
    <property type="match status" value="1"/>
</dbReference>
<evidence type="ECO:0000259" key="3">
    <source>
        <dbReference type="PROSITE" id="PS51406"/>
    </source>
</evidence>
<keyword evidence="4" id="KW-1185">Reference proteome</keyword>
<dbReference type="InterPro" id="IPR014716">
    <property type="entry name" value="Fibrinogen_a/b/g_C_1"/>
</dbReference>
<feature type="domain" description="Fibrinogen C-terminal" evidence="3">
    <location>
        <begin position="174"/>
        <end position="386"/>
    </location>
</feature>
<dbReference type="GeneID" id="108073767"/>
<keyword evidence="1" id="KW-0175">Coiled coil</keyword>
<evidence type="ECO:0000313" key="4">
    <source>
        <dbReference type="Proteomes" id="UP001652661"/>
    </source>
</evidence>
<dbReference type="SUPFAM" id="SSF56496">
    <property type="entry name" value="Fibrinogen C-terminal domain-like"/>
    <property type="match status" value="1"/>
</dbReference>
<name>A0ABM4GGF9_DROKI</name>
<evidence type="ECO:0000256" key="2">
    <source>
        <dbReference type="SAM" id="SignalP"/>
    </source>
</evidence>
<protein>
    <submittedName>
        <fullName evidence="5">Angiopoietin-related protein 7-like</fullName>
    </submittedName>
</protein>
<dbReference type="RefSeq" id="XP_070141799.1">
    <property type="nucleotide sequence ID" value="XM_070285698.1"/>
</dbReference>
<evidence type="ECO:0000313" key="5">
    <source>
        <dbReference type="RefSeq" id="XP_070141799.1"/>
    </source>
</evidence>
<dbReference type="CDD" id="cd00087">
    <property type="entry name" value="FReD"/>
    <property type="match status" value="1"/>
</dbReference>
<sequence>MHLPSNLPLIILILFFGYLFKETLSQSLQNDDLIFPQMYNEVATEIETTQSSEQIKTLQSSIDTLNNIILETRADRASLNEIKNQMVEWHNIIVSIELKNLEADNRLKTQLDLGDIWRSYNERIAKNEADLEKLRQENEILQRQARNDAIMIIELNEKLETQTLLSSECLKWFQQSGAQPSGCLLVGQKTAILTIQIPGIQDPFSVLCDADVKGPGWTVIQRRLDGSVDFYRNLSDYRMGFGDLNGEFFIGLDKLHQLTMFQQHELLVRLQFFNGSTQFASYDNFIVGGEQQDFALLSIGEFSGSAANGLLWNLNRKYTTRDSDKDQIINRNCAEDCHGAWWYSFCGDTNLNGKYYNEMISRREDSIMWAKSHNIKVVDMLIRPKLNRS</sequence>
<dbReference type="InterPro" id="IPR002181">
    <property type="entry name" value="Fibrinogen_a/b/g_C_dom"/>
</dbReference>
<keyword evidence="2" id="KW-0732">Signal</keyword>
<organism evidence="4 5">
    <name type="scientific">Drosophila kikkawai</name>
    <name type="common">Fruit fly</name>
    <dbReference type="NCBI Taxonomy" id="30033"/>
    <lineage>
        <taxon>Eukaryota</taxon>
        <taxon>Metazoa</taxon>
        <taxon>Ecdysozoa</taxon>
        <taxon>Arthropoda</taxon>
        <taxon>Hexapoda</taxon>
        <taxon>Insecta</taxon>
        <taxon>Pterygota</taxon>
        <taxon>Neoptera</taxon>
        <taxon>Endopterygota</taxon>
        <taxon>Diptera</taxon>
        <taxon>Brachycera</taxon>
        <taxon>Muscomorpha</taxon>
        <taxon>Ephydroidea</taxon>
        <taxon>Drosophilidae</taxon>
        <taxon>Drosophila</taxon>
        <taxon>Sophophora</taxon>
    </lineage>
</organism>
<dbReference type="InterPro" id="IPR050373">
    <property type="entry name" value="Fibrinogen_C-term_domain"/>
</dbReference>
<dbReference type="Gene3D" id="3.90.215.10">
    <property type="entry name" value="Gamma Fibrinogen, chain A, domain 1"/>
    <property type="match status" value="1"/>
</dbReference>
<feature type="chain" id="PRO_5045035290" evidence="2">
    <location>
        <begin position="26"/>
        <end position="389"/>
    </location>
</feature>
<accession>A0ABM4GGF9</accession>
<dbReference type="PANTHER" id="PTHR19143:SF327">
    <property type="entry name" value="FI21813P1-RELATED"/>
    <property type="match status" value="1"/>
</dbReference>
<dbReference type="InterPro" id="IPR036056">
    <property type="entry name" value="Fibrinogen-like_C"/>
</dbReference>
<reference evidence="5" key="1">
    <citation type="submission" date="2025-08" db="UniProtKB">
        <authorList>
            <consortium name="RefSeq"/>
        </authorList>
    </citation>
    <scope>IDENTIFICATION</scope>
    <source>
        <strain evidence="5">14028-0561.14</strain>
        <tissue evidence="5">Whole fly</tissue>
    </source>
</reference>
<dbReference type="Pfam" id="PF00147">
    <property type="entry name" value="Fibrinogen_C"/>
    <property type="match status" value="1"/>
</dbReference>
<feature type="signal peptide" evidence="2">
    <location>
        <begin position="1"/>
        <end position="25"/>
    </location>
</feature>
<dbReference type="Proteomes" id="UP001652661">
    <property type="component" value="Chromosome 3L"/>
</dbReference>
<dbReference type="SMART" id="SM00186">
    <property type="entry name" value="FBG"/>
    <property type="match status" value="1"/>
</dbReference>
<proteinExistence type="predicted"/>
<evidence type="ECO:0000256" key="1">
    <source>
        <dbReference type="SAM" id="Coils"/>
    </source>
</evidence>
<feature type="coiled-coil region" evidence="1">
    <location>
        <begin position="117"/>
        <end position="151"/>
    </location>
</feature>
<dbReference type="PANTHER" id="PTHR19143">
    <property type="entry name" value="FIBRINOGEN/TENASCIN/ANGIOPOEITIN"/>
    <property type="match status" value="1"/>
</dbReference>